<protein>
    <recommendedName>
        <fullName evidence="6">ABC transporter Uup C-terminal domain-containing protein</fullName>
    </recommendedName>
</protein>
<organism evidence="4 5">
    <name type="scientific">Lacrimispora amygdalina</name>
    <dbReference type="NCBI Taxonomy" id="253257"/>
    <lineage>
        <taxon>Bacteria</taxon>
        <taxon>Bacillati</taxon>
        <taxon>Bacillota</taxon>
        <taxon>Clostridia</taxon>
        <taxon>Lachnospirales</taxon>
        <taxon>Lachnospiraceae</taxon>
        <taxon>Lacrimispora</taxon>
    </lineage>
</organism>
<keyword evidence="5" id="KW-1185">Reference proteome</keyword>
<comment type="caution">
    <text evidence="4">The sequence shown here is derived from an EMBL/GenBank/DDBJ whole genome shotgun (WGS) entry which is preliminary data.</text>
</comment>
<evidence type="ECO:0000313" key="4">
    <source>
        <dbReference type="EMBL" id="GLB31481.1"/>
    </source>
</evidence>
<dbReference type="Gene3D" id="1.10.287.380">
    <property type="entry name" value="Valyl-tRNA synthetase, C-terminal domain"/>
    <property type="match status" value="1"/>
</dbReference>
<gene>
    <name evidence="4" type="ORF">LAD12857_34040</name>
</gene>
<dbReference type="SUPFAM" id="SSF69036">
    <property type="entry name" value="Bcr-Abl oncoprotein oligomerization domain"/>
    <property type="match status" value="1"/>
</dbReference>
<sequence>MNHNSKTDNKLRKLNTKKSDILENEIETIEVALKALEQEINNNNYNPTYLQELFLKKESMEKELDFAYDKWENCQ</sequence>
<keyword evidence="1" id="KW-0547">Nucleotide-binding</keyword>
<feature type="coiled-coil region" evidence="3">
    <location>
        <begin position="19"/>
        <end position="70"/>
    </location>
</feature>
<reference evidence="4 5" key="1">
    <citation type="journal article" date="2024" name="Int. J. Syst. Evol. Microbiol.">
        <title>Lacrimispora brassicae sp. nov. isolated from fermented cabbage, and proposal of Clostridium indicum Gundawar et al. 2019 and Clostridium methoxybenzovorans Mechichi et al. 1999 as heterotypic synonyms of Lacrimispora amygdalina (Parshina et al. 2003) Haas and Blanchard 2020 and Lacrimispora indolis (McClung and McCoy 1957) Haas and Blanchard 2020, respectively.</title>
        <authorList>
            <person name="Kobayashi H."/>
            <person name="Tanizawa Y."/>
            <person name="Sakamoto M."/>
            <person name="Ohkuma M."/>
            <person name="Tohno M."/>
        </authorList>
    </citation>
    <scope>NUCLEOTIDE SEQUENCE [LARGE SCALE GENOMIC DNA]</scope>
    <source>
        <strain evidence="4 5">DSM 12857</strain>
    </source>
</reference>
<dbReference type="InterPro" id="IPR036481">
    <property type="entry name" value="Bcr-Abl_oncoprot_oligo_sf"/>
</dbReference>
<dbReference type="EMBL" id="BRPJ01000073">
    <property type="protein sequence ID" value="GLB31481.1"/>
    <property type="molecule type" value="Genomic_DNA"/>
</dbReference>
<dbReference type="Proteomes" id="UP001419084">
    <property type="component" value="Unassembled WGS sequence"/>
</dbReference>
<keyword evidence="2" id="KW-0067">ATP-binding</keyword>
<keyword evidence="3" id="KW-0175">Coiled coil</keyword>
<accession>A0ABQ5M948</accession>
<dbReference type="RefSeq" id="WP_346065782.1">
    <property type="nucleotide sequence ID" value="NZ_BRPJ01000073.1"/>
</dbReference>
<evidence type="ECO:0008006" key="6">
    <source>
        <dbReference type="Google" id="ProtNLM"/>
    </source>
</evidence>
<evidence type="ECO:0000313" key="5">
    <source>
        <dbReference type="Proteomes" id="UP001419084"/>
    </source>
</evidence>
<evidence type="ECO:0000256" key="2">
    <source>
        <dbReference type="ARBA" id="ARBA00022840"/>
    </source>
</evidence>
<name>A0ABQ5M948_9FIRM</name>
<evidence type="ECO:0000256" key="1">
    <source>
        <dbReference type="ARBA" id="ARBA00022741"/>
    </source>
</evidence>
<dbReference type="InterPro" id="IPR037118">
    <property type="entry name" value="Val-tRNA_synth_C_sf"/>
</dbReference>
<evidence type="ECO:0000256" key="3">
    <source>
        <dbReference type="SAM" id="Coils"/>
    </source>
</evidence>
<proteinExistence type="predicted"/>